<organism evidence="2 3">
    <name type="scientific">Paeniglutamicibacter gangotriensis Lz1y</name>
    <dbReference type="NCBI Taxonomy" id="1276920"/>
    <lineage>
        <taxon>Bacteria</taxon>
        <taxon>Bacillati</taxon>
        <taxon>Actinomycetota</taxon>
        <taxon>Actinomycetes</taxon>
        <taxon>Micrococcales</taxon>
        <taxon>Micrococcaceae</taxon>
        <taxon>Paeniglutamicibacter</taxon>
    </lineage>
</organism>
<sequence length="453" mass="49083">MSKYLPPKRFDVGRLEIPGAVLWIGLGLAYGFLEPDPENRLAALSYLTMGFGAWVFLVHGRRMVTTAGIFSLCAAVFVGYPGIYWLTNGNDVGYIADAVTAGYFCLVAMYYIFWRRMKPPTLGPVKRSTVRGAGMIGVLLMIVGAVAARAGVGSSLAAPAAFAGVVLVSAAFVIGGRRGFKLWAMMVSGAAALFYVQFVFVGFGRLVLSAMAFSVLFILTIRFRTYWIKALTLVAIPPAMMYLVDQREEFGVETFGQALDGIGSIVAPLEQFAVIFRDLEMVTLAWGHTFYAGAVTLIPSAIWPDKPEGFGLVLARFYEPAFADVGGTYAALTHGEFIYNFGAFGLPIMVIVLGWLIRRLDLGFFQAVARGASSRRALLAIVAFAIIAGGMSDILWGGFHLFMGRAGIRLLIVFLIVLTWGGLAHRVLMPRRRSPAVRPATLPARGASVSARR</sequence>
<feature type="transmembrane region" description="Helical" evidence="1">
    <location>
        <begin position="92"/>
        <end position="113"/>
    </location>
</feature>
<feature type="transmembrane region" description="Helical" evidence="1">
    <location>
        <begin position="182"/>
        <end position="200"/>
    </location>
</feature>
<dbReference type="EMBL" id="AOCK01000006">
    <property type="protein sequence ID" value="EMQ98334.1"/>
    <property type="molecule type" value="Genomic_DNA"/>
</dbReference>
<feature type="transmembrane region" description="Helical" evidence="1">
    <location>
        <begin position="133"/>
        <end position="150"/>
    </location>
</feature>
<reference evidence="2 3" key="1">
    <citation type="journal article" date="2013" name="Genome Announc.">
        <title>Draft Genome Sequence of Arthrobacter gangotriensis Strain Lz1yT, Isolated from a Penguin Rookery Soil Sample Collected in Antarctica, near the Indian Station Dakshin Gangotri.</title>
        <authorList>
            <person name="Shivaji S."/>
            <person name="Ara S."/>
            <person name="Bandi S."/>
            <person name="Singh A."/>
            <person name="Kumar Pinnaka A."/>
        </authorList>
    </citation>
    <scope>NUCLEOTIDE SEQUENCE [LARGE SCALE GENOMIC DNA]</scope>
    <source>
        <strain evidence="2 3">Lz1y</strain>
    </source>
</reference>
<feature type="transmembrane region" description="Helical" evidence="1">
    <location>
        <begin position="64"/>
        <end position="86"/>
    </location>
</feature>
<proteinExistence type="predicted"/>
<dbReference type="AlphaFoldDB" id="M7N982"/>
<keyword evidence="1" id="KW-0472">Membrane</keyword>
<feature type="transmembrane region" description="Helical" evidence="1">
    <location>
        <begin position="284"/>
        <end position="303"/>
    </location>
</feature>
<dbReference type="Proteomes" id="UP000012015">
    <property type="component" value="Unassembled WGS sequence"/>
</dbReference>
<protein>
    <submittedName>
        <fullName evidence="2">Uncharacterized protein</fullName>
    </submittedName>
</protein>
<feature type="transmembrane region" description="Helical" evidence="1">
    <location>
        <begin position="378"/>
        <end position="402"/>
    </location>
</feature>
<evidence type="ECO:0000313" key="2">
    <source>
        <dbReference type="EMBL" id="EMQ98334.1"/>
    </source>
</evidence>
<feature type="transmembrane region" description="Helical" evidence="1">
    <location>
        <begin position="39"/>
        <end position="57"/>
    </location>
</feature>
<dbReference type="PATRIC" id="fig|1276920.7.peg.2355"/>
<evidence type="ECO:0000256" key="1">
    <source>
        <dbReference type="SAM" id="Phobius"/>
    </source>
</evidence>
<feature type="transmembrane region" description="Helical" evidence="1">
    <location>
        <begin position="408"/>
        <end position="428"/>
    </location>
</feature>
<feature type="transmembrane region" description="Helical" evidence="1">
    <location>
        <begin position="12"/>
        <end position="33"/>
    </location>
</feature>
<feature type="transmembrane region" description="Helical" evidence="1">
    <location>
        <begin position="206"/>
        <end position="223"/>
    </location>
</feature>
<evidence type="ECO:0000313" key="3">
    <source>
        <dbReference type="Proteomes" id="UP000012015"/>
    </source>
</evidence>
<gene>
    <name evidence="2" type="ORF">ADIAG_02352</name>
</gene>
<dbReference type="RefSeq" id="WP_007271532.1">
    <property type="nucleotide sequence ID" value="NZ_AOCK01000006.1"/>
</dbReference>
<feature type="transmembrane region" description="Helical" evidence="1">
    <location>
        <begin position="156"/>
        <end position="175"/>
    </location>
</feature>
<feature type="transmembrane region" description="Helical" evidence="1">
    <location>
        <begin position="337"/>
        <end position="357"/>
    </location>
</feature>
<accession>M7N982</accession>
<name>M7N982_9MICC</name>
<comment type="caution">
    <text evidence="2">The sequence shown here is derived from an EMBL/GenBank/DDBJ whole genome shotgun (WGS) entry which is preliminary data.</text>
</comment>
<keyword evidence="1" id="KW-0812">Transmembrane</keyword>
<keyword evidence="1" id="KW-1133">Transmembrane helix</keyword>
<keyword evidence="3" id="KW-1185">Reference proteome</keyword>